<proteinExistence type="predicted"/>
<dbReference type="EMBL" id="FNNZ01000001">
    <property type="protein sequence ID" value="SDW07367.1"/>
    <property type="molecule type" value="Genomic_DNA"/>
</dbReference>
<organism evidence="1 2">
    <name type="scientific">Thiocapsa roseopersicina</name>
    <dbReference type="NCBI Taxonomy" id="1058"/>
    <lineage>
        <taxon>Bacteria</taxon>
        <taxon>Pseudomonadati</taxon>
        <taxon>Pseudomonadota</taxon>
        <taxon>Gammaproteobacteria</taxon>
        <taxon>Chromatiales</taxon>
        <taxon>Chromatiaceae</taxon>
        <taxon>Thiocapsa</taxon>
    </lineage>
</organism>
<gene>
    <name evidence="1" type="ORF">SAMN05421783_101305</name>
</gene>
<evidence type="ECO:0000313" key="2">
    <source>
        <dbReference type="Proteomes" id="UP000198816"/>
    </source>
</evidence>
<keyword evidence="2" id="KW-1185">Reference proteome</keyword>
<dbReference type="GO" id="GO:0009295">
    <property type="term" value="C:nucleoid"/>
    <property type="evidence" value="ECO:0007669"/>
    <property type="project" value="InterPro"/>
</dbReference>
<name>A0A1H2QJH5_THIRO</name>
<sequence length="357" mass="40328">MTSPIEGVLNHSQREGLEIEEFIFHIIEPNATDASSVIFLDEVQLQSKQKSFFLDRLRDIAEGTQYVFKPDSVHLKEKCEQIVGSSAQFVELSRHIAADFSERHQGQMAAGVFVVSVVKYLVAPNDWRRLVFLVKMDKRPSFSYSYTEQQGRRVAVVEEIENSLNETKSAIQKSALIDVADQFVWDVLAFDRVTRTGLSDYFRNFLGIRERQEDSTLTRKAHATVRKWAKALSFEQLAPGEDANTIAGRSLNYLSDHDAFDTDSYLDAVIRDTNDERKALLVACLREWLSEAGVSGQLFRPQPGSLKSKERKQVYVTAEGVTIAYEGSPEVAGITVKELSGSRRLIQIETNRLEIKG</sequence>
<dbReference type="STRING" id="1058.SAMN05421783_101305"/>
<reference evidence="2" key="1">
    <citation type="submission" date="2016-10" db="EMBL/GenBank/DDBJ databases">
        <authorList>
            <person name="Varghese N."/>
            <person name="Submissions S."/>
        </authorList>
    </citation>
    <scope>NUCLEOTIDE SEQUENCE [LARGE SCALE GENOMIC DNA]</scope>
    <source>
        <strain evidence="2">DSM 217</strain>
    </source>
</reference>
<dbReference type="Pfam" id="PF04245">
    <property type="entry name" value="NA37"/>
    <property type="match status" value="1"/>
</dbReference>
<dbReference type="InterPro" id="IPR007358">
    <property type="entry name" value="Nucleoid_associated_NdpA"/>
</dbReference>
<dbReference type="Proteomes" id="UP000198816">
    <property type="component" value="Unassembled WGS sequence"/>
</dbReference>
<evidence type="ECO:0000313" key="1">
    <source>
        <dbReference type="EMBL" id="SDW07367.1"/>
    </source>
</evidence>
<protein>
    <submittedName>
        <fullName evidence="1">Uncharacterized protein</fullName>
    </submittedName>
</protein>
<accession>A0A1H2QJH5</accession>
<dbReference type="AlphaFoldDB" id="A0A1H2QJH5"/>
<dbReference type="OrthoDB" id="6971963at2"/>
<dbReference type="RefSeq" id="WP_093027414.1">
    <property type="nucleotide sequence ID" value="NZ_FNNZ01000001.1"/>
</dbReference>